<feature type="region of interest" description="Disordered" evidence="1">
    <location>
        <begin position="300"/>
        <end position="369"/>
    </location>
</feature>
<feature type="compositionally biased region" description="Acidic residues" evidence="1">
    <location>
        <begin position="424"/>
        <end position="436"/>
    </location>
</feature>
<feature type="compositionally biased region" description="Basic and acidic residues" evidence="1">
    <location>
        <begin position="303"/>
        <end position="317"/>
    </location>
</feature>
<feature type="region of interest" description="Disordered" evidence="1">
    <location>
        <begin position="412"/>
        <end position="455"/>
    </location>
</feature>
<sequence>MYKHKSMKETSTQAHSDKKRRAKERLLLKMQGRNAAEKAPGIGVMLPGKVRRSRKYEPRYEFSESVPDLEHSDELLIDTSSPVKERIHGGIDGHSTRTSMTNMHGHRPRKRSQLADMIPMQSLIDKIIARRQITDRYLDDRYRRYRGRPSEEDKTPMMIRSYRQPEPPFAIQNNPRVRKFVFISPRRDRDRIITGPTSSIVVIEKPSPLPLLERDEDKMRQQKWNNRTQELDVKTWKPNLEYLHRHHVHPAADREDRHVRNYKLERQLGMKMEGQGMYSDSHLTTQARVLPPIRIPCQPIFGDRNHEKRGELTESRKSTCSSARSSKRNITLGDIDVVEKENAHRNEQSESRTDQQIEYTKSGETSRANEDLILEIKGEEIKKNDTKEKLNSSGDESKSIEHHKMEVRIPMGVPRVPTNTPDLPGEEYDDEEEEGDDINRMETANRPKCVTESEKVDNNTEVDNNITISVITVVPFDNANVVKTSSDSNNNSDSKPTVSDRPPNESELGVPTITMTCATPIPGTISRTNTPAPPVSPQRD</sequence>
<evidence type="ECO:0000313" key="3">
    <source>
        <dbReference type="RefSeq" id="XP_006820973.1"/>
    </source>
</evidence>
<feature type="region of interest" description="Disordered" evidence="1">
    <location>
        <begin position="1"/>
        <end position="22"/>
    </location>
</feature>
<reference evidence="3" key="1">
    <citation type="submission" date="2025-08" db="UniProtKB">
        <authorList>
            <consortium name="RefSeq"/>
        </authorList>
    </citation>
    <scope>IDENTIFICATION</scope>
    <source>
        <tissue evidence="3">Testes</tissue>
    </source>
</reference>
<name>A0ABM0MLT2_SACKO</name>
<organism evidence="2 3">
    <name type="scientific">Saccoglossus kowalevskii</name>
    <name type="common">Acorn worm</name>
    <dbReference type="NCBI Taxonomy" id="10224"/>
    <lineage>
        <taxon>Eukaryota</taxon>
        <taxon>Metazoa</taxon>
        <taxon>Hemichordata</taxon>
        <taxon>Enteropneusta</taxon>
        <taxon>Harrimaniidae</taxon>
        <taxon>Saccoglossus</taxon>
    </lineage>
</organism>
<evidence type="ECO:0000256" key="1">
    <source>
        <dbReference type="SAM" id="MobiDB-lite"/>
    </source>
</evidence>
<feature type="region of interest" description="Disordered" evidence="1">
    <location>
        <begin position="482"/>
        <end position="540"/>
    </location>
</feature>
<dbReference type="GeneID" id="102800890"/>
<protein>
    <submittedName>
        <fullName evidence="3">Uncharacterized protein LOC102800890</fullName>
    </submittedName>
</protein>
<feature type="compositionally biased region" description="Basic and acidic residues" evidence="1">
    <location>
        <begin position="437"/>
        <end position="455"/>
    </location>
</feature>
<keyword evidence="2" id="KW-1185">Reference proteome</keyword>
<feature type="compositionally biased region" description="Low complexity" evidence="1">
    <location>
        <begin position="485"/>
        <end position="494"/>
    </location>
</feature>
<feature type="compositionally biased region" description="Polar residues" evidence="1">
    <location>
        <begin position="356"/>
        <end position="366"/>
    </location>
</feature>
<feature type="region of interest" description="Disordered" evidence="1">
    <location>
        <begin position="85"/>
        <end position="111"/>
    </location>
</feature>
<dbReference type="Proteomes" id="UP000694865">
    <property type="component" value="Unplaced"/>
</dbReference>
<proteinExistence type="predicted"/>
<feature type="compositionally biased region" description="Basic and acidic residues" evidence="1">
    <location>
        <begin position="337"/>
        <end position="355"/>
    </location>
</feature>
<feature type="compositionally biased region" description="Pro residues" evidence="1">
    <location>
        <begin position="531"/>
        <end position="540"/>
    </location>
</feature>
<accession>A0ABM0MLT2</accession>
<dbReference type="RefSeq" id="XP_006820973.1">
    <property type="nucleotide sequence ID" value="XM_006820910.1"/>
</dbReference>
<gene>
    <name evidence="3" type="primary">LOC102800890</name>
</gene>
<evidence type="ECO:0000313" key="2">
    <source>
        <dbReference type="Proteomes" id="UP000694865"/>
    </source>
</evidence>
<feature type="compositionally biased region" description="Basic and acidic residues" evidence="1">
    <location>
        <begin position="85"/>
        <end position="95"/>
    </location>
</feature>